<keyword evidence="6" id="KW-1185">Reference proteome</keyword>
<dbReference type="Gene3D" id="1.10.10.60">
    <property type="entry name" value="Homeodomain-like"/>
    <property type="match status" value="2"/>
</dbReference>
<feature type="domain" description="HTH araC/xylS-type" evidence="4">
    <location>
        <begin position="395"/>
        <end position="503"/>
    </location>
</feature>
<organism evidence="5 6">
    <name type="scientific">Sphingobacterium olei</name>
    <dbReference type="NCBI Taxonomy" id="2571155"/>
    <lineage>
        <taxon>Bacteria</taxon>
        <taxon>Pseudomonadati</taxon>
        <taxon>Bacteroidota</taxon>
        <taxon>Sphingobacteriia</taxon>
        <taxon>Sphingobacteriales</taxon>
        <taxon>Sphingobacteriaceae</taxon>
        <taxon>Sphingobacterium</taxon>
    </lineage>
</organism>
<dbReference type="PANTHER" id="PTHR43280:SF2">
    <property type="entry name" value="HTH-TYPE TRANSCRIPTIONAL REGULATOR EXSA"/>
    <property type="match status" value="1"/>
</dbReference>
<comment type="caution">
    <text evidence="5">The sequence shown here is derived from an EMBL/GenBank/DDBJ whole genome shotgun (WGS) entry which is preliminary data.</text>
</comment>
<keyword evidence="2" id="KW-0472">Membrane</keyword>
<feature type="signal peptide" evidence="3">
    <location>
        <begin position="1"/>
        <end position="24"/>
    </location>
</feature>
<dbReference type="PANTHER" id="PTHR43280">
    <property type="entry name" value="ARAC-FAMILY TRANSCRIPTIONAL REGULATOR"/>
    <property type="match status" value="1"/>
</dbReference>
<evidence type="ECO:0000256" key="3">
    <source>
        <dbReference type="SAM" id="SignalP"/>
    </source>
</evidence>
<dbReference type="PROSITE" id="PS01124">
    <property type="entry name" value="HTH_ARAC_FAMILY_2"/>
    <property type="match status" value="1"/>
</dbReference>
<dbReference type="Proteomes" id="UP000306808">
    <property type="component" value="Unassembled WGS sequence"/>
</dbReference>
<dbReference type="OrthoDB" id="5295174at2"/>
<dbReference type="GO" id="GO:0003700">
    <property type="term" value="F:DNA-binding transcription factor activity"/>
    <property type="evidence" value="ECO:0007669"/>
    <property type="project" value="InterPro"/>
</dbReference>
<feature type="chain" id="PRO_5020332971" evidence="3">
    <location>
        <begin position="25"/>
        <end position="519"/>
    </location>
</feature>
<dbReference type="InterPro" id="IPR011990">
    <property type="entry name" value="TPR-like_helical_dom_sf"/>
</dbReference>
<accession>A0A4V5MM96</accession>
<dbReference type="InterPro" id="IPR018060">
    <property type="entry name" value="HTH_AraC"/>
</dbReference>
<name>A0A4V5MM96_9SPHI</name>
<dbReference type="SMART" id="SM00028">
    <property type="entry name" value="TPR"/>
    <property type="match status" value="3"/>
</dbReference>
<dbReference type="SMART" id="SM00342">
    <property type="entry name" value="HTH_ARAC"/>
    <property type="match status" value="1"/>
</dbReference>
<reference evidence="5 6" key="1">
    <citation type="submission" date="2019-04" db="EMBL/GenBank/DDBJ databases">
        <title>Sphingobacterium olei sp. nov., isolated from oil-contaminated soil.</title>
        <authorList>
            <person name="Liu B."/>
        </authorList>
    </citation>
    <scope>NUCLEOTIDE SEQUENCE [LARGE SCALE GENOMIC DNA]</scope>
    <source>
        <strain evidence="5 6">HAL-9</strain>
    </source>
</reference>
<feature type="transmembrane region" description="Helical" evidence="2">
    <location>
        <begin position="333"/>
        <end position="353"/>
    </location>
</feature>
<dbReference type="InterPro" id="IPR019734">
    <property type="entry name" value="TPR_rpt"/>
</dbReference>
<protein>
    <submittedName>
        <fullName evidence="5">Helix-turn-helix transcriptional regulator</fullName>
    </submittedName>
</protein>
<evidence type="ECO:0000313" key="5">
    <source>
        <dbReference type="EMBL" id="TJZ60128.1"/>
    </source>
</evidence>
<gene>
    <name evidence="5" type="ORF">FAZ15_14705</name>
</gene>
<sequence>MHNYNIVLSLSIFLSFFICFMAFADEKTFDQRYNEVYSDKIASNVIEAERIADSLYQHAKGDLQKIKALMLLANIKHSTGDIPAALRFATRAHKIAEMDGFLEWESRAAGFLATTYRNVGLYSESKKYLKKADIINEKQRQAKGYTLTKINILQEHAFHALNDKNFRGALVFLNEAREYASQDTSSSPRGILVRATNDQLIGICYLQLDKLAAADSAFFRSLKLLGDQESNLRPYIYRGLAEVALEQDRLQAAEEYLTEAMPYVASSNREELKLLLYESYSKLYSKMNDLNRATYYKDLHAETLQNRTAVWQRVADKLLEHKELEQDNLKKEAIFVGIVLLLLAIVIGGYLVLRNRRVEKGVFTKVVATEVSQTAGRILNTETDDELHIAEETEKRLKSVLEELEDRQFYLQSDITLSKLSSVMHSNVRYVSYIFKKYRGIDFNTYLQKHRVAYIIKCLADDPSLLNCKISYLASLCGFATHGKFSIAFRSETGLLPSEYMQQLRDRQIAASSDLTGDK</sequence>
<proteinExistence type="predicted"/>
<dbReference type="GO" id="GO:0043565">
    <property type="term" value="F:sequence-specific DNA binding"/>
    <property type="evidence" value="ECO:0007669"/>
    <property type="project" value="InterPro"/>
</dbReference>
<evidence type="ECO:0000256" key="1">
    <source>
        <dbReference type="ARBA" id="ARBA00023125"/>
    </source>
</evidence>
<dbReference type="RefSeq" id="WP_136902068.1">
    <property type="nucleotide sequence ID" value="NZ_SUME01000005.1"/>
</dbReference>
<keyword evidence="2" id="KW-0812">Transmembrane</keyword>
<dbReference type="SUPFAM" id="SSF48452">
    <property type="entry name" value="TPR-like"/>
    <property type="match status" value="2"/>
</dbReference>
<dbReference type="AlphaFoldDB" id="A0A4V5MM96"/>
<keyword evidence="2" id="KW-1133">Transmembrane helix</keyword>
<keyword evidence="1" id="KW-0238">DNA-binding</keyword>
<dbReference type="Gene3D" id="1.25.40.10">
    <property type="entry name" value="Tetratricopeptide repeat domain"/>
    <property type="match status" value="2"/>
</dbReference>
<dbReference type="EMBL" id="SUME01000005">
    <property type="protein sequence ID" value="TJZ60128.1"/>
    <property type="molecule type" value="Genomic_DNA"/>
</dbReference>
<evidence type="ECO:0000313" key="6">
    <source>
        <dbReference type="Proteomes" id="UP000306808"/>
    </source>
</evidence>
<evidence type="ECO:0000259" key="4">
    <source>
        <dbReference type="PROSITE" id="PS01124"/>
    </source>
</evidence>
<keyword evidence="3" id="KW-0732">Signal</keyword>
<evidence type="ECO:0000256" key="2">
    <source>
        <dbReference type="SAM" id="Phobius"/>
    </source>
</evidence>
<dbReference type="Pfam" id="PF12833">
    <property type="entry name" value="HTH_18"/>
    <property type="match status" value="1"/>
</dbReference>